<keyword evidence="13 18" id="KW-0472">Membrane</keyword>
<dbReference type="SUPFAM" id="SSF52058">
    <property type="entry name" value="L domain-like"/>
    <property type="match status" value="1"/>
</dbReference>
<dbReference type="Pfam" id="PF12819">
    <property type="entry name" value="Malectin_like"/>
    <property type="match status" value="1"/>
</dbReference>
<comment type="catalytic activity">
    <reaction evidence="16">
        <text>L-threonyl-[protein] + ATP = O-phospho-L-threonyl-[protein] + ADP + H(+)</text>
        <dbReference type="Rhea" id="RHEA:46608"/>
        <dbReference type="Rhea" id="RHEA-COMP:11060"/>
        <dbReference type="Rhea" id="RHEA-COMP:11605"/>
        <dbReference type="ChEBI" id="CHEBI:15378"/>
        <dbReference type="ChEBI" id="CHEBI:30013"/>
        <dbReference type="ChEBI" id="CHEBI:30616"/>
        <dbReference type="ChEBI" id="CHEBI:61977"/>
        <dbReference type="ChEBI" id="CHEBI:456216"/>
        <dbReference type="EC" id="2.7.11.1"/>
    </reaction>
</comment>
<dbReference type="EnsemblPlants" id="OBART09G07140.1">
    <property type="protein sequence ID" value="OBART09G07140.1"/>
    <property type="gene ID" value="OBART09G07140"/>
</dbReference>
<keyword evidence="15" id="KW-0325">Glycoprotein</keyword>
<keyword evidence="14" id="KW-0675">Receptor</keyword>
<reference evidence="21" key="1">
    <citation type="journal article" date="2009" name="Rice">
        <title>De Novo Next Generation Sequencing of Plant Genomes.</title>
        <authorList>
            <person name="Rounsley S."/>
            <person name="Marri P.R."/>
            <person name="Yu Y."/>
            <person name="He R."/>
            <person name="Sisneros N."/>
            <person name="Goicoechea J.L."/>
            <person name="Lee S.J."/>
            <person name="Angelova A."/>
            <person name="Kudrna D."/>
            <person name="Luo M."/>
            <person name="Affourtit J."/>
            <person name="Desany B."/>
            <person name="Knight J."/>
            <person name="Niazi F."/>
            <person name="Egholm M."/>
            <person name="Wing R.A."/>
        </authorList>
    </citation>
    <scope>NUCLEOTIDE SEQUENCE [LARGE SCALE GENOMIC DNA]</scope>
    <source>
        <strain evidence="21">cv. IRGC 105608</strain>
    </source>
</reference>
<keyword evidence="7 18" id="KW-0812">Transmembrane</keyword>
<feature type="transmembrane region" description="Helical" evidence="18">
    <location>
        <begin position="475"/>
        <end position="496"/>
    </location>
</feature>
<dbReference type="InterPro" id="IPR001611">
    <property type="entry name" value="Leu-rich_rpt"/>
</dbReference>
<evidence type="ECO:0000256" key="12">
    <source>
        <dbReference type="ARBA" id="ARBA00022989"/>
    </source>
</evidence>
<evidence type="ECO:0000256" key="2">
    <source>
        <dbReference type="ARBA" id="ARBA00008536"/>
    </source>
</evidence>
<feature type="chain" id="PRO_5002263235" description="non-specific serine/threonine protein kinase" evidence="19">
    <location>
        <begin position="20"/>
        <end position="834"/>
    </location>
</feature>
<dbReference type="SMART" id="SM00220">
    <property type="entry name" value="S_TKc"/>
    <property type="match status" value="1"/>
</dbReference>
<dbReference type="AlphaFoldDB" id="A0A0D3H5U2"/>
<keyword evidence="8 19" id="KW-0732">Signal</keyword>
<dbReference type="GO" id="GO:0005886">
    <property type="term" value="C:plasma membrane"/>
    <property type="evidence" value="ECO:0007669"/>
    <property type="project" value="UniProtKB-SubCell"/>
</dbReference>
<dbReference type="Proteomes" id="UP000026960">
    <property type="component" value="Chromosome 9"/>
</dbReference>
<feature type="domain" description="Protein kinase" evidence="20">
    <location>
        <begin position="528"/>
        <end position="803"/>
    </location>
</feature>
<evidence type="ECO:0000256" key="9">
    <source>
        <dbReference type="ARBA" id="ARBA00022737"/>
    </source>
</evidence>
<evidence type="ECO:0000256" key="8">
    <source>
        <dbReference type="ARBA" id="ARBA00022729"/>
    </source>
</evidence>
<keyword evidence="5" id="KW-1003">Cell membrane</keyword>
<keyword evidence="12 18" id="KW-1133">Transmembrane helix</keyword>
<dbReference type="GO" id="GO:0005524">
    <property type="term" value="F:ATP binding"/>
    <property type="evidence" value="ECO:0007669"/>
    <property type="project" value="UniProtKB-KW"/>
</dbReference>
<keyword evidence="11" id="KW-0067">ATP-binding</keyword>
<evidence type="ECO:0000256" key="16">
    <source>
        <dbReference type="ARBA" id="ARBA00047899"/>
    </source>
</evidence>
<accession>A0A0D3H5U2</accession>
<dbReference type="InterPro" id="IPR008271">
    <property type="entry name" value="Ser/Thr_kinase_AS"/>
</dbReference>
<dbReference type="Gene3D" id="1.10.510.10">
    <property type="entry name" value="Transferase(Phosphotransferase) domain 1"/>
    <property type="match status" value="1"/>
</dbReference>
<comment type="catalytic activity">
    <reaction evidence="17">
        <text>L-seryl-[protein] + ATP = O-phospho-L-seryl-[protein] + ADP + H(+)</text>
        <dbReference type="Rhea" id="RHEA:17989"/>
        <dbReference type="Rhea" id="RHEA-COMP:9863"/>
        <dbReference type="Rhea" id="RHEA-COMP:11604"/>
        <dbReference type="ChEBI" id="CHEBI:15378"/>
        <dbReference type="ChEBI" id="CHEBI:29999"/>
        <dbReference type="ChEBI" id="CHEBI:30616"/>
        <dbReference type="ChEBI" id="CHEBI:83421"/>
        <dbReference type="ChEBI" id="CHEBI:456216"/>
        <dbReference type="EC" id="2.7.11.1"/>
    </reaction>
</comment>
<sequence length="834" mass="92296">MKCPSALLLLAIFTVLVLSCAQQASLVEDFINIDCGLPSGSSYVDEKTNITYISDDQYIDTGENHKISSEHQGAEQFRSGLNLRSFPTGGRNCYTLYPAIKGQKYLIRGMFMHGNYDNKSQNLISSPLLFDICIGLNFWNQVNISSATMTYTSEAIVLATVNSISVCLLDNGKGTPFISSLEMRPMKSSNYPAATPNHPLLLQDRRSMGANSTIRYPDDPYDRLWWPSQNTSEWIKISTTSMVRRYPDDVYEVPAAVLKTAAMTSSNSTALNFLWLAPASWAAAPGYLLGLHFTDFQQEQLREFHIYYNGKSFVPDGKSYSPPYLLANYWNDSSPTVSDNGLSYKISIVATNASVLPPMLNAIEVYYQVQQDEKMTSSEDVDAMMTIKIEYQVKKNWMGDPCLPEKNLSRNGLTGSVPESLTNLPNILVLDLSGNHLNGTFPEGLCKNRALILRYDTANGDPCSSRSSKKKKKTVLAVAIVVPVVIVSAILMFISAKSKSRGQEHCGDHAHIPDNREFTYDELAKITNNFSTFIGEGGFGPVFHGQLKDGTQLAIKMCSPTSTPGKGMPEFLAEVESLTTVHHRYLVLLVGYCTDKDHLALVYEYMPNGSLYDHLREKTNFLYLKLSWQHRGRIALEAAQGLDYLHTGCVLPIVHRDVKSHNILLGCDLNANISDFGLSKSYLHVAQSHITATAAGTPGYIDPEYCRSGRLTVTSDVYSFGVVLLEIVTGEPPVIPTTGHIVQRIKEKVNMGKIEAIADPRLHDEFDVSSIWKVVDTALMCTKEASSERPTMSMVVAQLKDALALEQARLRYSISDISQGGANAELSYSIPTPR</sequence>
<dbReference type="Pfam" id="PF00560">
    <property type="entry name" value="LRR_1"/>
    <property type="match status" value="1"/>
</dbReference>
<evidence type="ECO:0000256" key="17">
    <source>
        <dbReference type="ARBA" id="ARBA00048679"/>
    </source>
</evidence>
<feature type="transmembrane region" description="Helical" evidence="18">
    <location>
        <begin position="273"/>
        <end position="293"/>
    </location>
</feature>
<dbReference type="EC" id="2.7.11.1" evidence="4"/>
<evidence type="ECO:0000256" key="14">
    <source>
        <dbReference type="ARBA" id="ARBA00023170"/>
    </source>
</evidence>
<dbReference type="PANTHER" id="PTHR45631">
    <property type="entry name" value="OS07G0107800 PROTEIN-RELATED"/>
    <property type="match status" value="1"/>
</dbReference>
<dbReference type="InterPro" id="IPR001245">
    <property type="entry name" value="Ser-Thr/Tyr_kinase_cat_dom"/>
</dbReference>
<evidence type="ECO:0000256" key="5">
    <source>
        <dbReference type="ARBA" id="ARBA00022475"/>
    </source>
</evidence>
<organism evidence="21">
    <name type="scientific">Oryza barthii</name>
    <dbReference type="NCBI Taxonomy" id="65489"/>
    <lineage>
        <taxon>Eukaryota</taxon>
        <taxon>Viridiplantae</taxon>
        <taxon>Streptophyta</taxon>
        <taxon>Embryophyta</taxon>
        <taxon>Tracheophyta</taxon>
        <taxon>Spermatophyta</taxon>
        <taxon>Magnoliopsida</taxon>
        <taxon>Liliopsida</taxon>
        <taxon>Poales</taxon>
        <taxon>Poaceae</taxon>
        <taxon>BOP clade</taxon>
        <taxon>Oryzoideae</taxon>
        <taxon>Oryzeae</taxon>
        <taxon>Oryzinae</taxon>
        <taxon>Oryza</taxon>
    </lineage>
</organism>
<evidence type="ECO:0000256" key="1">
    <source>
        <dbReference type="ARBA" id="ARBA00004251"/>
    </source>
</evidence>
<dbReference type="Gene3D" id="3.80.10.10">
    <property type="entry name" value="Ribonuclease Inhibitor"/>
    <property type="match status" value="1"/>
</dbReference>
<feature type="signal peptide" evidence="19">
    <location>
        <begin position="1"/>
        <end position="19"/>
    </location>
</feature>
<name>A0A0D3H5U2_9ORYZ</name>
<evidence type="ECO:0000256" key="19">
    <source>
        <dbReference type="SAM" id="SignalP"/>
    </source>
</evidence>
<keyword evidence="10" id="KW-0547">Nucleotide-binding</keyword>
<dbReference type="Pfam" id="PF07714">
    <property type="entry name" value="PK_Tyr_Ser-Thr"/>
    <property type="match status" value="1"/>
</dbReference>
<dbReference type="InterPro" id="IPR011009">
    <property type="entry name" value="Kinase-like_dom_sf"/>
</dbReference>
<dbReference type="FunFam" id="1.10.510.10:FF:000240">
    <property type="entry name" value="Lectin-domain containing receptor kinase A4.3"/>
    <property type="match status" value="1"/>
</dbReference>
<dbReference type="InterPro" id="IPR032675">
    <property type="entry name" value="LRR_dom_sf"/>
</dbReference>
<evidence type="ECO:0000256" key="13">
    <source>
        <dbReference type="ARBA" id="ARBA00023136"/>
    </source>
</evidence>
<evidence type="ECO:0000259" key="20">
    <source>
        <dbReference type="PROSITE" id="PS50011"/>
    </source>
</evidence>
<evidence type="ECO:0000256" key="3">
    <source>
        <dbReference type="ARBA" id="ARBA00010217"/>
    </source>
</evidence>
<proteinExistence type="inferred from homology"/>
<evidence type="ECO:0000256" key="15">
    <source>
        <dbReference type="ARBA" id="ARBA00023180"/>
    </source>
</evidence>
<dbReference type="Gramene" id="OBART09G07140.1">
    <property type="protein sequence ID" value="OBART09G07140.1"/>
    <property type="gene ID" value="OBART09G07140"/>
</dbReference>
<protein>
    <recommendedName>
        <fullName evidence="4">non-specific serine/threonine protein kinase</fullName>
        <ecNumber evidence="4">2.7.11.1</ecNumber>
    </recommendedName>
</protein>
<evidence type="ECO:0000313" key="22">
    <source>
        <dbReference type="Proteomes" id="UP000026960"/>
    </source>
</evidence>
<dbReference type="PROSITE" id="PS50011">
    <property type="entry name" value="PROTEIN_KINASE_DOM"/>
    <property type="match status" value="1"/>
</dbReference>
<comment type="subcellular location">
    <subcellularLocation>
        <location evidence="1">Cell membrane</location>
        <topology evidence="1">Single-pass type I membrane protein</topology>
    </subcellularLocation>
</comment>
<dbReference type="PROSITE" id="PS51257">
    <property type="entry name" value="PROKAR_LIPOPROTEIN"/>
    <property type="match status" value="1"/>
</dbReference>
<dbReference type="PROSITE" id="PS00108">
    <property type="entry name" value="PROTEIN_KINASE_ST"/>
    <property type="match status" value="1"/>
</dbReference>
<reference evidence="21" key="2">
    <citation type="submission" date="2015-03" db="UniProtKB">
        <authorList>
            <consortium name="EnsemblPlants"/>
        </authorList>
    </citation>
    <scope>IDENTIFICATION</scope>
</reference>
<evidence type="ECO:0000256" key="6">
    <source>
        <dbReference type="ARBA" id="ARBA00022614"/>
    </source>
</evidence>
<comment type="similarity">
    <text evidence="3">In the C-terminal section; belongs to the protein kinase superfamily. Ser/Thr protein kinase family.</text>
</comment>
<evidence type="ECO:0000256" key="18">
    <source>
        <dbReference type="SAM" id="Phobius"/>
    </source>
</evidence>
<keyword evidence="6" id="KW-0433">Leucine-rich repeat</keyword>
<dbReference type="InterPro" id="IPR024788">
    <property type="entry name" value="Malectin-like_Carb-bd_dom"/>
</dbReference>
<evidence type="ECO:0000313" key="21">
    <source>
        <dbReference type="EnsemblPlants" id="OBART09G07140.1"/>
    </source>
</evidence>
<dbReference type="GO" id="GO:0002229">
    <property type="term" value="P:defense response to oomycetes"/>
    <property type="evidence" value="ECO:0007669"/>
    <property type="project" value="UniProtKB-ARBA"/>
</dbReference>
<comment type="similarity">
    <text evidence="2">In the N-terminal section; belongs to the leguminous lectin family.</text>
</comment>
<dbReference type="PANTHER" id="PTHR45631:SF112">
    <property type="entry name" value="OS09G0355400 PROTEIN"/>
    <property type="match status" value="1"/>
</dbReference>
<evidence type="ECO:0000256" key="10">
    <source>
        <dbReference type="ARBA" id="ARBA00022741"/>
    </source>
</evidence>
<evidence type="ECO:0000256" key="7">
    <source>
        <dbReference type="ARBA" id="ARBA00022692"/>
    </source>
</evidence>
<keyword evidence="22" id="KW-1185">Reference proteome</keyword>
<keyword evidence="9" id="KW-0677">Repeat</keyword>
<evidence type="ECO:0000256" key="4">
    <source>
        <dbReference type="ARBA" id="ARBA00012513"/>
    </source>
</evidence>
<evidence type="ECO:0000256" key="11">
    <source>
        <dbReference type="ARBA" id="ARBA00022840"/>
    </source>
</evidence>
<dbReference type="Gene3D" id="3.30.200.20">
    <property type="entry name" value="Phosphorylase Kinase, domain 1"/>
    <property type="match status" value="1"/>
</dbReference>
<dbReference type="SUPFAM" id="SSF56112">
    <property type="entry name" value="Protein kinase-like (PK-like)"/>
    <property type="match status" value="1"/>
</dbReference>
<dbReference type="InterPro" id="IPR000719">
    <property type="entry name" value="Prot_kinase_dom"/>
</dbReference>
<dbReference type="GO" id="GO:0004672">
    <property type="term" value="F:protein kinase activity"/>
    <property type="evidence" value="ECO:0007669"/>
    <property type="project" value="InterPro"/>
</dbReference>